<dbReference type="GO" id="GO:0016787">
    <property type="term" value="F:hydrolase activity"/>
    <property type="evidence" value="ECO:0007669"/>
    <property type="project" value="UniProtKB-KW"/>
</dbReference>
<name>A0A6I9QZI5_ELAGV</name>
<keyword evidence="2" id="KW-0547">Nucleotide-binding</keyword>
<dbReference type="InterPro" id="IPR049730">
    <property type="entry name" value="SNF2/RAD54-like_C"/>
</dbReference>
<dbReference type="Gene3D" id="3.40.50.300">
    <property type="entry name" value="P-loop containing nucleotide triphosphate hydrolases"/>
    <property type="match status" value="1"/>
</dbReference>
<dbReference type="Pfam" id="PF00176">
    <property type="entry name" value="SNF2-rel_dom"/>
    <property type="match status" value="1"/>
</dbReference>
<keyword evidence="3" id="KW-0378">Hydrolase</keyword>
<dbReference type="GO" id="GO:0005524">
    <property type="term" value="F:ATP binding"/>
    <property type="evidence" value="ECO:0007669"/>
    <property type="project" value="UniProtKB-KW"/>
</dbReference>
<dbReference type="InterPro" id="IPR014001">
    <property type="entry name" value="Helicase_ATP-bd"/>
</dbReference>
<dbReference type="CDD" id="cd18793">
    <property type="entry name" value="SF2_C_SNF"/>
    <property type="match status" value="1"/>
</dbReference>
<dbReference type="InterPro" id="IPR000330">
    <property type="entry name" value="SNF2_N"/>
</dbReference>
<dbReference type="SMART" id="SM00490">
    <property type="entry name" value="HELICc"/>
    <property type="match status" value="1"/>
</dbReference>
<dbReference type="InterPro" id="IPR038718">
    <property type="entry name" value="SNF2-like_sf"/>
</dbReference>
<evidence type="ECO:0000256" key="1">
    <source>
        <dbReference type="ARBA" id="ARBA00004123"/>
    </source>
</evidence>
<feature type="region of interest" description="Disordered" evidence="7">
    <location>
        <begin position="287"/>
        <end position="307"/>
    </location>
</feature>
<dbReference type="GO" id="GO:0004386">
    <property type="term" value="F:helicase activity"/>
    <property type="evidence" value="ECO:0007669"/>
    <property type="project" value="UniProtKB-KW"/>
</dbReference>
<feature type="domain" description="Helicase C-terminal" evidence="9">
    <location>
        <begin position="801"/>
        <end position="966"/>
    </location>
</feature>
<dbReference type="SUPFAM" id="SSF52540">
    <property type="entry name" value="P-loop containing nucleoside triphosphate hydrolases"/>
    <property type="match status" value="2"/>
</dbReference>
<dbReference type="InterPro" id="IPR001650">
    <property type="entry name" value="Helicase_C-like"/>
</dbReference>
<feature type="region of interest" description="Disordered" evidence="7">
    <location>
        <begin position="1"/>
        <end position="64"/>
    </location>
</feature>
<dbReference type="OrthoDB" id="9900844at2759"/>
<evidence type="ECO:0000256" key="6">
    <source>
        <dbReference type="ARBA" id="ARBA00023242"/>
    </source>
</evidence>
<keyword evidence="6" id="KW-0539">Nucleus</keyword>
<protein>
    <submittedName>
        <fullName evidence="11 12">protein Chromatin REMODELING 35 isoform X1</fullName>
    </submittedName>
</protein>
<sequence>MPKRRSEPRPSSATFIAPATSTPTPASGSRPSPSPPSSGMHLANHKRRKFQNVDQSSSCKPESASLYSPKLLKGMDDRKYGSVTKEYETLHAQRVQMINFLQAQQCPLGDPCSSPGLKSSQSVSIACFNPSSECVEGNSDSTMQKKMRHITSGSSYLCPKTKEHKNKTSVIIIDSDDEDGVCRKGTKNSCISECQVHEFQAWLSSELHLCLRQAGLLAWDGHSNQPAASERKNVKFAHDFAATGKVPPSVQYEAVVLSKVMEKQPIQDLENQKYEVRKGQKEEAETFCSEDNVAKESDASSSPVSFGGRHDHKSIMEHHDQDVKGVSDNDGLEDLWKDMSLAIEYSKGVTSLDGSEPVLEVQQCNHSFLLEDDLGLVCRICGVIEKSIETIFDYQWMKGPRAIRMSMSGSKKSKDVDGLKYSESKISEHELIAADISIHPRHTKQMKPHQMEGFSFLVKNLVTEKPGGCILAHAPGSGKTFVLISFIQSFLAKYPFARPLVVLPKGILETWKKEFKHWQVEDILLYDFYSLKADSRSQQLDVLKSWEGNRSILFLGYKQFANIVCGGVVDSIAAACQEKLLKVPSLLILDEGHTPRNENTDVLHSLAKVQTPRKVVLSGTLFQNHVREVFNILNLVCPKFLKMESSRALVKRILSRVKISGNRRLSRNGTDNCFYDLIEETLQNDDSYKRRVTVIQDLRELTKNVLHYYKGDFLEELPGLVDFTVLLNLSSKQKEIVRELGKFEKFKRSSVGSAIYIHPKLKDISENAAGDRDSIFSDEKFENILDSMNVRDGVKTKFFLNLLSLSESAGEKLLVFSHYLLSLKFLERLVINMKGWRLGKEIFMISGDSSSEHREWSMDQFNKSTDAKVFFGSIKTCGEGISLVGASRIVILDVHLNPSVTRQAISHAFRPGQKRKVYTYRLVAADSPEEEDHSMSFRKELMSKMWFEWDEYCDHQEFELETVDISNSQDMFLESPNLREDVKLLYRR</sequence>
<keyword evidence="5" id="KW-0067">ATP-binding</keyword>
<dbReference type="RefSeq" id="XP_010917670.1">
    <property type="nucleotide sequence ID" value="XM_010919368.3"/>
</dbReference>
<dbReference type="SMART" id="SM00487">
    <property type="entry name" value="DEXDc"/>
    <property type="match status" value="1"/>
</dbReference>
<comment type="subcellular location">
    <subcellularLocation>
        <location evidence="1">Nucleus</location>
    </subcellularLocation>
</comment>
<dbReference type="GO" id="GO:0005634">
    <property type="term" value="C:nucleus"/>
    <property type="evidence" value="ECO:0007669"/>
    <property type="project" value="UniProtKB-SubCell"/>
</dbReference>
<gene>
    <name evidence="11 12" type="primary">LOC105042242</name>
</gene>
<evidence type="ECO:0000259" key="8">
    <source>
        <dbReference type="PROSITE" id="PS51192"/>
    </source>
</evidence>
<dbReference type="InterPro" id="IPR027417">
    <property type="entry name" value="P-loop_NTPase"/>
</dbReference>
<evidence type="ECO:0000313" key="11">
    <source>
        <dbReference type="RefSeq" id="XP_010917669.1"/>
    </source>
</evidence>
<evidence type="ECO:0000256" key="5">
    <source>
        <dbReference type="ARBA" id="ARBA00022840"/>
    </source>
</evidence>
<evidence type="ECO:0000313" key="10">
    <source>
        <dbReference type="Proteomes" id="UP000504607"/>
    </source>
</evidence>
<feature type="compositionally biased region" description="Low complexity" evidence="7">
    <location>
        <begin position="10"/>
        <end position="31"/>
    </location>
</feature>
<evidence type="ECO:0000259" key="9">
    <source>
        <dbReference type="PROSITE" id="PS51194"/>
    </source>
</evidence>
<dbReference type="Proteomes" id="UP000504607">
    <property type="component" value="Chromosome 3"/>
</dbReference>
<dbReference type="Gene3D" id="3.40.50.10810">
    <property type="entry name" value="Tandem AAA-ATPase domain"/>
    <property type="match status" value="1"/>
</dbReference>
<dbReference type="PANTHER" id="PTHR45821:SF1">
    <property type="entry name" value="ATP-DEPENDENT HELICASE FAMILY PROTEIN-RELATED"/>
    <property type="match status" value="1"/>
</dbReference>
<feature type="domain" description="Helicase ATP-binding" evidence="8">
    <location>
        <begin position="460"/>
        <end position="639"/>
    </location>
</feature>
<dbReference type="GO" id="GO:0080188">
    <property type="term" value="P:gene silencing by siRNA-directed DNA methylation"/>
    <property type="evidence" value="ECO:0007669"/>
    <property type="project" value="InterPro"/>
</dbReference>
<keyword evidence="4" id="KW-0347">Helicase</keyword>
<evidence type="ECO:0000313" key="12">
    <source>
        <dbReference type="RefSeq" id="XP_010917670.1"/>
    </source>
</evidence>
<reference evidence="11 12" key="1">
    <citation type="submission" date="2022-04" db="UniProtKB">
        <authorList>
            <consortium name="RefSeq"/>
        </authorList>
    </citation>
    <scope>IDENTIFICATION</scope>
</reference>
<organism evidence="12">
    <name type="scientific">Elaeis guineensis var. tenera</name>
    <name type="common">Oil palm</name>
    <dbReference type="NCBI Taxonomy" id="51953"/>
    <lineage>
        <taxon>Eukaryota</taxon>
        <taxon>Viridiplantae</taxon>
        <taxon>Streptophyta</taxon>
        <taxon>Embryophyta</taxon>
        <taxon>Tracheophyta</taxon>
        <taxon>Spermatophyta</taxon>
        <taxon>Magnoliopsida</taxon>
        <taxon>Liliopsida</taxon>
        <taxon>Arecaceae</taxon>
        <taxon>Arecoideae</taxon>
        <taxon>Cocoseae</taxon>
        <taxon>Elaeidinae</taxon>
        <taxon>Elaeis</taxon>
    </lineage>
</organism>
<dbReference type="PROSITE" id="PS51194">
    <property type="entry name" value="HELICASE_CTER"/>
    <property type="match status" value="1"/>
</dbReference>
<dbReference type="InterPro" id="IPR044567">
    <property type="entry name" value="CLSY/DRD1"/>
</dbReference>
<dbReference type="Pfam" id="PF00271">
    <property type="entry name" value="Helicase_C"/>
    <property type="match status" value="1"/>
</dbReference>
<dbReference type="AlphaFoldDB" id="A0A6I9QZI5"/>
<evidence type="ECO:0000256" key="4">
    <source>
        <dbReference type="ARBA" id="ARBA00022806"/>
    </source>
</evidence>
<dbReference type="PROSITE" id="PS51192">
    <property type="entry name" value="HELICASE_ATP_BIND_1"/>
    <property type="match status" value="1"/>
</dbReference>
<evidence type="ECO:0000256" key="2">
    <source>
        <dbReference type="ARBA" id="ARBA00022741"/>
    </source>
</evidence>
<dbReference type="PANTHER" id="PTHR45821">
    <property type="entry name" value="SNF2 DOMAIN-CONTAINING PROTEIN CLASSY 2-RELATED"/>
    <property type="match status" value="1"/>
</dbReference>
<accession>A0A6I9QZI5</accession>
<proteinExistence type="predicted"/>
<evidence type="ECO:0000256" key="3">
    <source>
        <dbReference type="ARBA" id="ARBA00022801"/>
    </source>
</evidence>
<dbReference type="RefSeq" id="XP_010917669.1">
    <property type="nucleotide sequence ID" value="XM_010919367.3"/>
</dbReference>
<evidence type="ECO:0000256" key="7">
    <source>
        <dbReference type="SAM" id="MobiDB-lite"/>
    </source>
</evidence>
<keyword evidence="10" id="KW-1185">Reference proteome</keyword>